<dbReference type="InterPro" id="IPR036390">
    <property type="entry name" value="WH_DNA-bd_sf"/>
</dbReference>
<dbReference type="GO" id="GO:0003677">
    <property type="term" value="F:DNA binding"/>
    <property type="evidence" value="ECO:0007669"/>
    <property type="project" value="UniProtKB-KW"/>
</dbReference>
<dbReference type="PANTHER" id="PTHR33154">
    <property type="entry name" value="TRANSCRIPTIONAL REGULATOR, ARSR FAMILY"/>
    <property type="match status" value="1"/>
</dbReference>
<evidence type="ECO:0000259" key="4">
    <source>
        <dbReference type="PROSITE" id="PS50987"/>
    </source>
</evidence>
<dbReference type="EMBL" id="BORT01000056">
    <property type="protein sequence ID" value="GIO51543.1"/>
    <property type="molecule type" value="Genomic_DNA"/>
</dbReference>
<dbReference type="AlphaFoldDB" id="A0A919YLH1"/>
<organism evidence="5 6">
    <name type="scientific">Paenibacillus azoreducens</name>
    <dbReference type="NCBI Taxonomy" id="116718"/>
    <lineage>
        <taxon>Bacteria</taxon>
        <taxon>Bacillati</taxon>
        <taxon>Bacillota</taxon>
        <taxon>Bacilli</taxon>
        <taxon>Bacillales</taxon>
        <taxon>Paenibacillaceae</taxon>
        <taxon>Paenibacillus</taxon>
    </lineage>
</organism>
<dbReference type="RefSeq" id="WP_212981518.1">
    <property type="nucleotide sequence ID" value="NZ_AP025343.1"/>
</dbReference>
<keyword evidence="6" id="KW-1185">Reference proteome</keyword>
<name>A0A919YLH1_9BACL</name>
<dbReference type="GO" id="GO:0003700">
    <property type="term" value="F:DNA-binding transcription factor activity"/>
    <property type="evidence" value="ECO:0007669"/>
    <property type="project" value="InterPro"/>
</dbReference>
<dbReference type="CDD" id="cd00090">
    <property type="entry name" value="HTH_ARSR"/>
    <property type="match status" value="1"/>
</dbReference>
<dbReference type="Pfam" id="PF01022">
    <property type="entry name" value="HTH_5"/>
    <property type="match status" value="1"/>
</dbReference>
<accession>A0A919YLH1</accession>
<reference evidence="5 6" key="1">
    <citation type="submission" date="2021-03" db="EMBL/GenBank/DDBJ databases">
        <title>Antimicrobial resistance genes in bacteria isolated from Japanese honey, and their potential for conferring macrolide and lincosamide resistance in the American foulbrood pathogen Paenibacillus larvae.</title>
        <authorList>
            <person name="Okamoto M."/>
            <person name="Kumagai M."/>
            <person name="Kanamori H."/>
            <person name="Takamatsu D."/>
        </authorList>
    </citation>
    <scope>NUCLEOTIDE SEQUENCE [LARGE SCALE GENOMIC DNA]</scope>
    <source>
        <strain evidence="5 6">J34TS1</strain>
    </source>
</reference>
<comment type="caution">
    <text evidence="5">The sequence shown here is derived from an EMBL/GenBank/DDBJ whole genome shotgun (WGS) entry which is preliminary data.</text>
</comment>
<dbReference type="PRINTS" id="PR00778">
    <property type="entry name" value="HTHARSR"/>
</dbReference>
<dbReference type="SMART" id="SM00418">
    <property type="entry name" value="HTH_ARSR"/>
    <property type="match status" value="1"/>
</dbReference>
<dbReference type="InterPro" id="IPR036388">
    <property type="entry name" value="WH-like_DNA-bd_sf"/>
</dbReference>
<dbReference type="InterPro" id="IPR001845">
    <property type="entry name" value="HTH_ArsR_DNA-bd_dom"/>
</dbReference>
<dbReference type="PROSITE" id="PS50987">
    <property type="entry name" value="HTH_ARSR_2"/>
    <property type="match status" value="1"/>
</dbReference>
<dbReference type="Proteomes" id="UP000682811">
    <property type="component" value="Unassembled WGS sequence"/>
</dbReference>
<feature type="domain" description="HTH arsR-type" evidence="4">
    <location>
        <begin position="258"/>
        <end position="351"/>
    </location>
</feature>
<keyword evidence="3" id="KW-0804">Transcription</keyword>
<gene>
    <name evidence="5" type="primary">arsR</name>
    <name evidence="5" type="ORF">J34TS1_63080</name>
</gene>
<evidence type="ECO:0000313" key="6">
    <source>
        <dbReference type="Proteomes" id="UP000682811"/>
    </source>
</evidence>
<dbReference type="InterPro" id="IPR011991">
    <property type="entry name" value="ArsR-like_HTH"/>
</dbReference>
<evidence type="ECO:0000256" key="1">
    <source>
        <dbReference type="ARBA" id="ARBA00023015"/>
    </source>
</evidence>
<evidence type="ECO:0000256" key="3">
    <source>
        <dbReference type="ARBA" id="ARBA00023163"/>
    </source>
</evidence>
<protein>
    <submittedName>
        <fullName evidence="5">Transcriptional regulator</fullName>
    </submittedName>
</protein>
<dbReference type="SUPFAM" id="SSF46785">
    <property type="entry name" value="Winged helix' DNA-binding domain"/>
    <property type="match status" value="1"/>
</dbReference>
<keyword evidence="1" id="KW-0805">Transcription regulation</keyword>
<proteinExistence type="predicted"/>
<dbReference type="Gene3D" id="1.10.10.10">
    <property type="entry name" value="Winged helix-like DNA-binding domain superfamily/Winged helix DNA-binding domain"/>
    <property type="match status" value="1"/>
</dbReference>
<keyword evidence="2" id="KW-0238">DNA-binding</keyword>
<sequence length="351" mass="40428">MKVVDTSFKRSSYQVELYNSLLFESALGIAAATYPKLHAALDKPQSYWQHLRTSTSLELRRELDFCQRQQTWKMLLQLLHAQNFATAEDFFTFIQALEDRDFNFLILPYLGNCQENNRLRAAQGDLEAAQSMIQACEEHLFFPQMIRTVCEIGAKELKRHLTDMLRLWEEEIGGVDAEEKKEILERDLSMKRNWLRTCTPEEVVLRASGIEYKPESSVSKVLLIPHVIYRPWTVEADMDDTRIFYYPVSDASMQSNGDPYEPPGQLVQLYKALGDDKRLRALKLISEQDRSLKELTDLLNMGKTTVHHHLAILRGAGLVRVKDGSYSWNPGSLNQHDQELRDFLGLGDGSR</sequence>
<dbReference type="InterPro" id="IPR051081">
    <property type="entry name" value="HTH_MetalResp_TranReg"/>
</dbReference>
<evidence type="ECO:0000256" key="2">
    <source>
        <dbReference type="ARBA" id="ARBA00023125"/>
    </source>
</evidence>
<evidence type="ECO:0000313" key="5">
    <source>
        <dbReference type="EMBL" id="GIO51543.1"/>
    </source>
</evidence>
<dbReference type="PANTHER" id="PTHR33154:SF18">
    <property type="entry name" value="ARSENICAL RESISTANCE OPERON REPRESSOR"/>
    <property type="match status" value="1"/>
</dbReference>